<protein>
    <submittedName>
        <fullName evidence="5">Tetratricopeptide repeat protein</fullName>
    </submittedName>
</protein>
<dbReference type="PROSITE" id="PS51257">
    <property type="entry name" value="PROKAR_LIPOPROTEIN"/>
    <property type="match status" value="1"/>
</dbReference>
<dbReference type="InterPro" id="IPR019734">
    <property type="entry name" value="TPR_rpt"/>
</dbReference>
<feature type="chain" id="PRO_5045071548" evidence="4">
    <location>
        <begin position="20"/>
        <end position="316"/>
    </location>
</feature>
<dbReference type="PANTHER" id="PTHR44858">
    <property type="entry name" value="TETRATRICOPEPTIDE REPEAT PROTEIN 6"/>
    <property type="match status" value="1"/>
</dbReference>
<keyword evidence="4" id="KW-0732">Signal</keyword>
<dbReference type="Pfam" id="PF13414">
    <property type="entry name" value="TPR_11"/>
    <property type="match status" value="2"/>
</dbReference>
<evidence type="ECO:0000256" key="1">
    <source>
        <dbReference type="ARBA" id="ARBA00022737"/>
    </source>
</evidence>
<accession>A0ABY5Y0T9</accession>
<keyword evidence="2 3" id="KW-0802">TPR repeat</keyword>
<dbReference type="RefSeq" id="WP_334315208.1">
    <property type="nucleotide sequence ID" value="NZ_CP065938.1"/>
</dbReference>
<name>A0ABY5Y0T9_9BACT</name>
<dbReference type="InterPro" id="IPR050498">
    <property type="entry name" value="Ycf3"/>
</dbReference>
<evidence type="ECO:0000256" key="3">
    <source>
        <dbReference type="PROSITE-ProRule" id="PRU00339"/>
    </source>
</evidence>
<feature type="repeat" description="TPR" evidence="3">
    <location>
        <begin position="232"/>
        <end position="265"/>
    </location>
</feature>
<evidence type="ECO:0000313" key="6">
    <source>
        <dbReference type="Proteomes" id="UP001058120"/>
    </source>
</evidence>
<feature type="repeat" description="TPR" evidence="3">
    <location>
        <begin position="198"/>
        <end position="231"/>
    </location>
</feature>
<evidence type="ECO:0000313" key="5">
    <source>
        <dbReference type="EMBL" id="UWX05623.1"/>
    </source>
</evidence>
<evidence type="ECO:0000256" key="2">
    <source>
        <dbReference type="ARBA" id="ARBA00022803"/>
    </source>
</evidence>
<dbReference type="PANTHER" id="PTHR44858:SF1">
    <property type="entry name" value="UDP-N-ACETYLGLUCOSAMINE--PEPTIDE N-ACETYLGLUCOSAMINYLTRANSFERASE SPINDLY-RELATED"/>
    <property type="match status" value="1"/>
</dbReference>
<dbReference type="Proteomes" id="UP001058120">
    <property type="component" value="Chromosome"/>
</dbReference>
<feature type="repeat" description="TPR" evidence="3">
    <location>
        <begin position="96"/>
        <end position="129"/>
    </location>
</feature>
<organism evidence="5 6">
    <name type="scientific">Taurinivorans muris</name>
    <dbReference type="NCBI Taxonomy" id="2787751"/>
    <lineage>
        <taxon>Bacteria</taxon>
        <taxon>Pseudomonadati</taxon>
        <taxon>Thermodesulfobacteriota</taxon>
        <taxon>Desulfovibrionia</taxon>
        <taxon>Desulfovibrionales</taxon>
        <taxon>Desulfovibrionaceae</taxon>
        <taxon>Taurinivorans</taxon>
    </lineage>
</organism>
<dbReference type="SUPFAM" id="SSF48452">
    <property type="entry name" value="TPR-like"/>
    <property type="match status" value="1"/>
</dbReference>
<dbReference type="PROSITE" id="PS50293">
    <property type="entry name" value="TPR_REGION"/>
    <property type="match status" value="1"/>
</dbReference>
<dbReference type="SMART" id="SM00028">
    <property type="entry name" value="TPR"/>
    <property type="match status" value="6"/>
</dbReference>
<reference evidence="5" key="1">
    <citation type="submission" date="2020-12" db="EMBL/GenBank/DDBJ databases">
        <title>Taurinivorans muris gen. nov., sp. nov., fundamental and realized metabolic niche of a ubiquitous sulfidogenic bacterium in the murine intestine.</title>
        <authorList>
            <person name="Ye H."/>
            <person name="Hanson B.T."/>
            <person name="Loy A."/>
        </authorList>
    </citation>
    <scope>NUCLEOTIDE SEQUENCE</scope>
    <source>
        <strain evidence="5">LT0009</strain>
    </source>
</reference>
<feature type="signal peptide" evidence="4">
    <location>
        <begin position="1"/>
        <end position="19"/>
    </location>
</feature>
<feature type="repeat" description="TPR" evidence="3">
    <location>
        <begin position="62"/>
        <end position="95"/>
    </location>
</feature>
<dbReference type="EMBL" id="CP065938">
    <property type="protein sequence ID" value="UWX05623.1"/>
    <property type="molecule type" value="Genomic_DNA"/>
</dbReference>
<proteinExistence type="predicted"/>
<sequence length="316" mass="35600">MKRILLCSFFFLILLCGCAAQSNNAERLAPLDISKAFNAYDNNECSKSIQIFSEADNLQKNPIILNGLGMSYLQCKQPENAVKVFKEAVSLVPNSAALQANLGIAYYENNQIAEAKEKFKLALELDPQLMEAVIGDATILIHEKQPEKALKILFDFAQNYPDEPIIKYNEAIAFYEMGMYADSIKLLQEYTAQMPDDAYAWNALAVAQQKNNRFDDALASIDKAIALYPVDGYFYYNKGNILKDKNKYADADKEYSRAISFLPELAEAYVNRGDIRFLLRKTKEGCEDLQKACSLGSCERLEIYKDAGRCLGGIWK</sequence>
<keyword evidence="6" id="KW-1185">Reference proteome</keyword>
<keyword evidence="1" id="KW-0677">Repeat</keyword>
<evidence type="ECO:0000256" key="4">
    <source>
        <dbReference type="SAM" id="SignalP"/>
    </source>
</evidence>
<gene>
    <name evidence="5" type="ORF">JBF11_09290</name>
</gene>
<dbReference type="PROSITE" id="PS50005">
    <property type="entry name" value="TPR"/>
    <property type="match status" value="4"/>
</dbReference>
<dbReference type="Pfam" id="PF13432">
    <property type="entry name" value="TPR_16"/>
    <property type="match status" value="1"/>
</dbReference>
<dbReference type="Gene3D" id="1.25.40.10">
    <property type="entry name" value="Tetratricopeptide repeat domain"/>
    <property type="match status" value="3"/>
</dbReference>
<dbReference type="InterPro" id="IPR011990">
    <property type="entry name" value="TPR-like_helical_dom_sf"/>
</dbReference>